<dbReference type="Pfam" id="PF00300">
    <property type="entry name" value="His_Phos_1"/>
    <property type="match status" value="1"/>
</dbReference>
<keyword evidence="1" id="KW-1185">Reference proteome</keyword>
<dbReference type="Gene3D" id="3.40.50.1240">
    <property type="entry name" value="Phosphoglycerate mutase-like"/>
    <property type="match status" value="1"/>
</dbReference>
<dbReference type="SMART" id="SM00855">
    <property type="entry name" value="PGAM"/>
    <property type="match status" value="1"/>
</dbReference>
<protein>
    <submittedName>
        <fullName evidence="2">Histidine phosphatase family protein</fullName>
    </submittedName>
</protein>
<evidence type="ECO:0000313" key="2">
    <source>
        <dbReference type="WBParaSite" id="ACRNAN_scaffold11987.g9825.t1"/>
    </source>
</evidence>
<dbReference type="AlphaFoldDB" id="A0A914CL40"/>
<dbReference type="InterPro" id="IPR029033">
    <property type="entry name" value="His_PPase_superfam"/>
</dbReference>
<dbReference type="InterPro" id="IPR013078">
    <property type="entry name" value="His_Pase_superF_clade-1"/>
</dbReference>
<dbReference type="SUPFAM" id="SSF53254">
    <property type="entry name" value="Phosphoglycerate mutase-like"/>
    <property type="match status" value="1"/>
</dbReference>
<reference evidence="2" key="1">
    <citation type="submission" date="2022-11" db="UniProtKB">
        <authorList>
            <consortium name="WormBaseParasite"/>
        </authorList>
    </citation>
    <scope>IDENTIFICATION</scope>
</reference>
<accession>A0A914CL40</accession>
<evidence type="ECO:0000313" key="1">
    <source>
        <dbReference type="Proteomes" id="UP000887540"/>
    </source>
</evidence>
<proteinExistence type="predicted"/>
<organism evidence="1 2">
    <name type="scientific">Acrobeloides nanus</name>
    <dbReference type="NCBI Taxonomy" id="290746"/>
    <lineage>
        <taxon>Eukaryota</taxon>
        <taxon>Metazoa</taxon>
        <taxon>Ecdysozoa</taxon>
        <taxon>Nematoda</taxon>
        <taxon>Chromadorea</taxon>
        <taxon>Rhabditida</taxon>
        <taxon>Tylenchina</taxon>
        <taxon>Cephalobomorpha</taxon>
        <taxon>Cephaloboidea</taxon>
        <taxon>Cephalobidae</taxon>
        <taxon>Acrobeloides</taxon>
    </lineage>
</organism>
<dbReference type="CDD" id="cd07040">
    <property type="entry name" value="HP"/>
    <property type="match status" value="1"/>
</dbReference>
<dbReference type="GO" id="GO:0016791">
    <property type="term" value="F:phosphatase activity"/>
    <property type="evidence" value="ECO:0007669"/>
    <property type="project" value="UniProtKB-ARBA"/>
</dbReference>
<dbReference type="WBParaSite" id="ACRNAN_scaffold11987.g9825.t1">
    <property type="protein sequence ID" value="ACRNAN_scaffold11987.g9825.t1"/>
    <property type="gene ID" value="ACRNAN_scaffold11987.g9825"/>
</dbReference>
<sequence>MDERFLPELPQETILSFSALEIPLKQPVVFLFRHGERPLDQLAHDVQLTEEGALQSIEFGKFLRNSGVDPGVFLSSPYKRCQETLHYIIEGWGIDPKKYPVLDEIKLGHARYDTMKEIVHKTLKISTKTSNNYNQLHLLCSHDLMIGDCIRELFPKLVRSKADSLPGFLEGILWSKDFAIWKGNKITL</sequence>
<dbReference type="Proteomes" id="UP000887540">
    <property type="component" value="Unplaced"/>
</dbReference>
<name>A0A914CL40_9BILA</name>